<evidence type="ECO:0000313" key="2">
    <source>
        <dbReference type="Proteomes" id="UP000232003"/>
    </source>
</evidence>
<name>A0A2K8T208_9NOSO</name>
<dbReference type="Proteomes" id="UP000232003">
    <property type="component" value="Chromosome"/>
</dbReference>
<dbReference type="AlphaFoldDB" id="A0A2K8T208"/>
<proteinExistence type="predicted"/>
<dbReference type="EMBL" id="CP024785">
    <property type="protein sequence ID" value="AUB41732.1"/>
    <property type="molecule type" value="Genomic_DNA"/>
</dbReference>
<protein>
    <submittedName>
        <fullName evidence="1">Uncharacterized protein</fullName>
    </submittedName>
</protein>
<keyword evidence="2" id="KW-1185">Reference proteome</keyword>
<dbReference type="KEGG" id="nfl:COO91_07796"/>
<organism evidence="1 2">
    <name type="scientific">Nostoc flagelliforme CCNUN1</name>
    <dbReference type="NCBI Taxonomy" id="2038116"/>
    <lineage>
        <taxon>Bacteria</taxon>
        <taxon>Bacillati</taxon>
        <taxon>Cyanobacteriota</taxon>
        <taxon>Cyanophyceae</taxon>
        <taxon>Nostocales</taxon>
        <taxon>Nostocaceae</taxon>
        <taxon>Nostoc</taxon>
    </lineage>
</organism>
<reference evidence="1 2" key="1">
    <citation type="submission" date="2017-11" db="EMBL/GenBank/DDBJ databases">
        <title>Complete genome of a free-living desiccation-tolerant cyanobacterium and its photosynthetic adaptation to extreme terrestrial habitat.</title>
        <authorList>
            <person name="Shang J."/>
        </authorList>
    </citation>
    <scope>NUCLEOTIDE SEQUENCE [LARGE SCALE GENOMIC DNA]</scope>
    <source>
        <strain evidence="1 2">CCNUN1</strain>
    </source>
</reference>
<sequence>MQRIKNSKPKTGIFSYFLNSNSQIVYQIIKKDYQSDG</sequence>
<evidence type="ECO:0000313" key="1">
    <source>
        <dbReference type="EMBL" id="AUB41732.1"/>
    </source>
</evidence>
<accession>A0A2K8T208</accession>
<gene>
    <name evidence="1" type="ORF">COO91_07796</name>
</gene>